<protein>
    <submittedName>
        <fullName evidence="2">NADH:ubiquinone oxidoreductase subunit</fullName>
    </submittedName>
</protein>
<dbReference type="AlphaFoldDB" id="A0A370H909"/>
<organism evidence="2 3">
    <name type="scientific">Microvirga subterranea</name>
    <dbReference type="NCBI Taxonomy" id="186651"/>
    <lineage>
        <taxon>Bacteria</taxon>
        <taxon>Pseudomonadati</taxon>
        <taxon>Pseudomonadota</taxon>
        <taxon>Alphaproteobacteria</taxon>
        <taxon>Hyphomicrobiales</taxon>
        <taxon>Methylobacteriaceae</taxon>
        <taxon>Microvirga</taxon>
    </lineage>
</organism>
<feature type="compositionally biased region" description="Polar residues" evidence="1">
    <location>
        <begin position="105"/>
        <end position="123"/>
    </location>
</feature>
<dbReference type="RefSeq" id="WP_114772919.1">
    <property type="nucleotide sequence ID" value="NZ_QQBB01000015.1"/>
</dbReference>
<sequence>MKQFWTQFFTWWNGQTLGTRYFTWRKGQFVGEDEFGNRYYRYVQAEAIDSNVGAERRWVVYNGEADASKVPPGWRAWLAHNWDLPPTEEPAYQPRPWERPFVPNMTGTPQAYRPSGSSLSTGQRPAATGDYVPWTPGE</sequence>
<reference evidence="2 3" key="1">
    <citation type="submission" date="2018-07" db="EMBL/GenBank/DDBJ databases">
        <title>Genomic Encyclopedia of Type Strains, Phase IV (KMG-IV): sequencing the most valuable type-strain genomes for metagenomic binning, comparative biology and taxonomic classification.</title>
        <authorList>
            <person name="Goeker M."/>
        </authorList>
    </citation>
    <scope>NUCLEOTIDE SEQUENCE [LARGE SCALE GENOMIC DNA]</scope>
    <source>
        <strain evidence="2 3">DSM 14364</strain>
    </source>
</reference>
<keyword evidence="2" id="KW-0830">Ubiquinone</keyword>
<dbReference type="NCBIfam" id="NF006040">
    <property type="entry name" value="PRK08183.1"/>
    <property type="match status" value="1"/>
</dbReference>
<dbReference type="GO" id="GO:0045271">
    <property type="term" value="C:respiratory chain complex I"/>
    <property type="evidence" value="ECO:0007669"/>
    <property type="project" value="InterPro"/>
</dbReference>
<accession>A0A370H909</accession>
<comment type="caution">
    <text evidence="2">The sequence shown here is derived from an EMBL/GenBank/DDBJ whole genome shotgun (WGS) entry which is preliminary data.</text>
</comment>
<evidence type="ECO:0000313" key="2">
    <source>
        <dbReference type="EMBL" id="RDI52407.1"/>
    </source>
</evidence>
<dbReference type="PANTHER" id="PTHR12910:SF2">
    <property type="entry name" value="NADH DEHYDROGENASE [UBIQUINONE] 1 ALPHA SUBCOMPLEX SUBUNIT 12"/>
    <property type="match status" value="1"/>
</dbReference>
<feature type="region of interest" description="Disordered" evidence="1">
    <location>
        <begin position="89"/>
        <end position="138"/>
    </location>
</feature>
<evidence type="ECO:0000313" key="3">
    <source>
        <dbReference type="Proteomes" id="UP000254925"/>
    </source>
</evidence>
<dbReference type="PANTHER" id="PTHR12910">
    <property type="entry name" value="NADH-UBIQUINONE OXIDOREDUCTASE SUBUNIT B17.2"/>
    <property type="match status" value="1"/>
</dbReference>
<keyword evidence="3" id="KW-1185">Reference proteome</keyword>
<dbReference type="Pfam" id="PF05071">
    <property type="entry name" value="NDUFA12"/>
    <property type="match status" value="1"/>
</dbReference>
<gene>
    <name evidence="2" type="ORF">DES45_11532</name>
</gene>
<dbReference type="OrthoDB" id="9795340at2"/>
<dbReference type="EMBL" id="QQBB01000015">
    <property type="protein sequence ID" value="RDI52407.1"/>
    <property type="molecule type" value="Genomic_DNA"/>
</dbReference>
<dbReference type="Proteomes" id="UP000254925">
    <property type="component" value="Unassembled WGS sequence"/>
</dbReference>
<name>A0A370H909_9HYPH</name>
<evidence type="ECO:0000256" key="1">
    <source>
        <dbReference type="SAM" id="MobiDB-lite"/>
    </source>
</evidence>
<dbReference type="InterPro" id="IPR007763">
    <property type="entry name" value="NDUFA12"/>
</dbReference>
<dbReference type="GO" id="GO:0006979">
    <property type="term" value="P:response to oxidative stress"/>
    <property type="evidence" value="ECO:0007669"/>
    <property type="project" value="TreeGrafter"/>
</dbReference>
<proteinExistence type="predicted"/>